<evidence type="ECO:0000313" key="2">
    <source>
        <dbReference type="Proteomes" id="UP001445076"/>
    </source>
</evidence>
<proteinExistence type="predicted"/>
<organism evidence="1 2">
    <name type="scientific">Cherax quadricarinatus</name>
    <name type="common">Australian red claw crayfish</name>
    <dbReference type="NCBI Taxonomy" id="27406"/>
    <lineage>
        <taxon>Eukaryota</taxon>
        <taxon>Metazoa</taxon>
        <taxon>Ecdysozoa</taxon>
        <taxon>Arthropoda</taxon>
        <taxon>Crustacea</taxon>
        <taxon>Multicrustacea</taxon>
        <taxon>Malacostraca</taxon>
        <taxon>Eumalacostraca</taxon>
        <taxon>Eucarida</taxon>
        <taxon>Decapoda</taxon>
        <taxon>Pleocyemata</taxon>
        <taxon>Astacidea</taxon>
        <taxon>Parastacoidea</taxon>
        <taxon>Parastacidae</taxon>
        <taxon>Cherax</taxon>
    </lineage>
</organism>
<sequence>MEKSKEFSCEDSDSDSYDDFFPCLGNESGVNMEDVKSSRMDIESLVKAEVSDRHTDAFLVNIAKELKLFDDSTENETKPLVLELPVDIDVKQQRNVVLQPPGVPFFTKRHHHLYTEDTLIWPFQKTPQILADLKPPKIKKYICEDWFMRGFPSQKTVILLIRYLFHTMCCTMDSQVRHSAYSTICYLLTIKELQINMIQDYYLAFDNLGADLSKLKKDVSNFTSPVIPSTGTCLNGSDKRIPLKVLKETISLILQLQVLLLTKKKYESKDADNLICMYLAIGLDPRMIDVGMDNHIANCVANTLSLYTSDESFYQYVQSLAKNIIEYGKFDHLNVSHICSMYLSYTATHYGRALRSAVAIIQAQISLQREELNIFDVVDVQDVAQLVEEQLQIFYDEEDGCVLHSVMKLMDFCITDEPLSAARKKELKKIVELINPIASTKRDKVDDVNITVFRFFAHLVIKKWRGKMGAMGRQQTLDELHVSSTKNGDVLN</sequence>
<gene>
    <name evidence="1" type="ORF">OTU49_015112</name>
</gene>
<dbReference type="AlphaFoldDB" id="A0AAW0YEM8"/>
<name>A0AAW0YEM8_CHEQU</name>
<dbReference type="Proteomes" id="UP001445076">
    <property type="component" value="Unassembled WGS sequence"/>
</dbReference>
<accession>A0AAW0YEM8</accession>
<protein>
    <submittedName>
        <fullName evidence="1">Uncharacterized protein</fullName>
    </submittedName>
</protein>
<keyword evidence="2" id="KW-1185">Reference proteome</keyword>
<dbReference type="EMBL" id="JARKIK010000008">
    <property type="protein sequence ID" value="KAK8749886.1"/>
    <property type="molecule type" value="Genomic_DNA"/>
</dbReference>
<evidence type="ECO:0000313" key="1">
    <source>
        <dbReference type="EMBL" id="KAK8749886.1"/>
    </source>
</evidence>
<reference evidence="1 2" key="1">
    <citation type="journal article" date="2024" name="BMC Genomics">
        <title>Genome assembly of redclaw crayfish (Cherax quadricarinatus) provides insights into its immune adaptation and hypoxia tolerance.</title>
        <authorList>
            <person name="Liu Z."/>
            <person name="Zheng J."/>
            <person name="Li H."/>
            <person name="Fang K."/>
            <person name="Wang S."/>
            <person name="He J."/>
            <person name="Zhou D."/>
            <person name="Weng S."/>
            <person name="Chi M."/>
            <person name="Gu Z."/>
            <person name="He J."/>
            <person name="Li F."/>
            <person name="Wang M."/>
        </authorList>
    </citation>
    <scope>NUCLEOTIDE SEQUENCE [LARGE SCALE GENOMIC DNA]</scope>
    <source>
        <strain evidence="1">ZL_2023a</strain>
    </source>
</reference>
<comment type="caution">
    <text evidence="1">The sequence shown here is derived from an EMBL/GenBank/DDBJ whole genome shotgun (WGS) entry which is preliminary data.</text>
</comment>